<dbReference type="AlphaFoldDB" id="A0A1E7N7H0"/>
<keyword evidence="4" id="KW-1185">Reference proteome</keyword>
<reference evidence="3" key="4">
    <citation type="submission" date="2016-08" db="EMBL/GenBank/DDBJ databases">
        <title>Sequencing, Assembly and Comparative Genomics of S. aureofaciens ATCC 10762.</title>
        <authorList>
            <person name="Gradnigo J.S."/>
            <person name="Johnson N."/>
            <person name="Somerville G.A."/>
        </authorList>
    </citation>
    <scope>NUCLEOTIDE SEQUENCE [LARGE SCALE GENOMIC DNA]</scope>
    <source>
        <strain evidence="3">ATCC 10762</strain>
    </source>
</reference>
<reference evidence="2" key="5">
    <citation type="submission" date="2020-09" db="EMBL/GenBank/DDBJ databases">
        <authorList>
            <person name="Sun Q."/>
            <person name="Ohkuma M."/>
        </authorList>
    </citation>
    <scope>NUCLEOTIDE SEQUENCE</scope>
    <source>
        <strain evidence="2">JCM 4434</strain>
    </source>
</reference>
<accession>A0A8H9HE50</accession>
<protein>
    <submittedName>
        <fullName evidence="3">Uncharacterized protein</fullName>
    </submittedName>
</protein>
<organism evidence="3 4">
    <name type="scientific">Kitasatospora aureofaciens</name>
    <name type="common">Streptomyces aureofaciens</name>
    <dbReference type="NCBI Taxonomy" id="1894"/>
    <lineage>
        <taxon>Bacteria</taxon>
        <taxon>Bacillati</taxon>
        <taxon>Actinomycetota</taxon>
        <taxon>Actinomycetes</taxon>
        <taxon>Kitasatosporales</taxon>
        <taxon>Streptomycetaceae</taxon>
        <taxon>Kitasatospora</taxon>
    </lineage>
</organism>
<evidence type="ECO:0000313" key="4">
    <source>
        <dbReference type="Proteomes" id="UP000037395"/>
    </source>
</evidence>
<proteinExistence type="predicted"/>
<accession>A0A1E7N7H0</accession>
<sequence length="63" mass="6942">MARRAMAAVHRQADHQSSLFPPDAPPEGRVFATVDGAPLRPQHSGGDPQHQVATHWPVSRWSH</sequence>
<feature type="region of interest" description="Disordered" evidence="1">
    <location>
        <begin position="1"/>
        <end position="63"/>
    </location>
</feature>
<name>A0A1E7N7H0_KITAU</name>
<dbReference type="EMBL" id="BMUB01000001">
    <property type="protein sequence ID" value="GGU57620.1"/>
    <property type="molecule type" value="Genomic_DNA"/>
</dbReference>
<dbReference type="Proteomes" id="UP000037395">
    <property type="component" value="Unassembled WGS sequence"/>
</dbReference>
<reference evidence="3 4" key="2">
    <citation type="submission" date="2014-07" db="EMBL/GenBank/DDBJ databases">
        <authorList>
            <person name="Zhang J.E."/>
            <person name="Yang H."/>
            <person name="Guo J."/>
            <person name="Deng Z."/>
            <person name="Luo H."/>
            <person name="Luo M."/>
            <person name="Zhao B."/>
        </authorList>
    </citation>
    <scope>NUCLEOTIDE SEQUENCE [LARGE SCALE GENOMIC DNA]</scope>
    <source>
        <strain evidence="3">ATCC 10762</strain>
        <strain evidence="4">ATCC 10762 / DSM 40127 / CCM 3239 / JCM 4008 / LMG 5968 / NBRC 12843 / NCIMB 8234 / A-377</strain>
    </source>
</reference>
<dbReference type="EMBL" id="JPRF03000024">
    <property type="protein sequence ID" value="OEV36646.1"/>
    <property type="molecule type" value="Genomic_DNA"/>
</dbReference>
<evidence type="ECO:0000313" key="3">
    <source>
        <dbReference type="EMBL" id="OEV36646.1"/>
    </source>
</evidence>
<dbReference type="Proteomes" id="UP000610124">
    <property type="component" value="Unassembled WGS sequence"/>
</dbReference>
<evidence type="ECO:0000313" key="2">
    <source>
        <dbReference type="EMBL" id="GGU57620.1"/>
    </source>
</evidence>
<gene>
    <name evidence="2" type="ORF">GCM10010502_05200</name>
    <name evidence="3" type="ORF">HS99_0028150</name>
</gene>
<reference evidence="4" key="3">
    <citation type="submission" date="2016-08" db="EMBL/GenBank/DDBJ databases">
        <title>Sequencing, assembly and comparative genomics of S. aureofaciens ATCC 10762.</title>
        <authorList>
            <person name="Gradnigo J.S."/>
            <person name="Johnson N."/>
            <person name="Somerville G.A."/>
        </authorList>
    </citation>
    <scope>NUCLEOTIDE SEQUENCE [LARGE SCALE GENOMIC DNA]</scope>
    <source>
        <strain evidence="4">ATCC 10762 / DSM 40127 / CCM 3239 / JCM 4008 / LMG 5968 / NBRC 12843 / NCIMB 8234 / A-377</strain>
    </source>
</reference>
<evidence type="ECO:0000256" key="1">
    <source>
        <dbReference type="SAM" id="MobiDB-lite"/>
    </source>
</evidence>
<reference evidence="2" key="1">
    <citation type="journal article" date="2014" name="Int. J. Syst. Evol. Microbiol.">
        <title>Complete genome sequence of Corynebacterium casei LMG S-19264T (=DSM 44701T), isolated from a smear-ripened cheese.</title>
        <authorList>
            <consortium name="US DOE Joint Genome Institute (JGI-PGF)"/>
            <person name="Walter F."/>
            <person name="Albersmeier A."/>
            <person name="Kalinowski J."/>
            <person name="Ruckert C."/>
        </authorList>
    </citation>
    <scope>NUCLEOTIDE SEQUENCE</scope>
    <source>
        <strain evidence="2">JCM 4434</strain>
    </source>
</reference>
<comment type="caution">
    <text evidence="3">The sequence shown here is derived from an EMBL/GenBank/DDBJ whole genome shotgun (WGS) entry which is preliminary data.</text>
</comment>